<dbReference type="Gene3D" id="3.40.35.10">
    <property type="entry name" value="Phosphotransferase system, sorbose subfamily IIB component"/>
    <property type="match status" value="1"/>
</dbReference>
<organism evidence="9">
    <name type="scientific">Salmonella enterica</name>
    <name type="common">Salmonella choleraesuis</name>
    <dbReference type="NCBI Taxonomy" id="28901"/>
    <lineage>
        <taxon>Bacteria</taxon>
        <taxon>Pseudomonadati</taxon>
        <taxon>Pseudomonadota</taxon>
        <taxon>Gammaproteobacteria</taxon>
        <taxon>Enterobacterales</taxon>
        <taxon>Enterobacteriaceae</taxon>
        <taxon>Salmonella</taxon>
    </lineage>
</organism>
<evidence type="ECO:0000256" key="1">
    <source>
        <dbReference type="ARBA" id="ARBA00004496"/>
    </source>
</evidence>
<feature type="non-terminal residue" evidence="9">
    <location>
        <position position="39"/>
    </location>
</feature>
<dbReference type="InterPro" id="IPR004720">
    <property type="entry name" value="PTS_IIB_sorbose-sp"/>
</dbReference>
<evidence type="ECO:0000259" key="8">
    <source>
        <dbReference type="PROSITE" id="PS51101"/>
    </source>
</evidence>
<keyword evidence="2" id="KW-0813">Transport</keyword>
<dbReference type="EMBL" id="AAKVPQ010000196">
    <property type="protein sequence ID" value="ECW1971941.1"/>
    <property type="molecule type" value="Genomic_DNA"/>
</dbReference>
<dbReference type="GO" id="GO:0005737">
    <property type="term" value="C:cytoplasm"/>
    <property type="evidence" value="ECO:0007669"/>
    <property type="project" value="UniProtKB-SubCell"/>
</dbReference>
<keyword evidence="3" id="KW-0963">Cytoplasm</keyword>
<dbReference type="Pfam" id="PF03830">
    <property type="entry name" value="PTSIIB_sorb"/>
    <property type="match status" value="1"/>
</dbReference>
<dbReference type="AlphaFoldDB" id="A0A613AWL1"/>
<feature type="domain" description="PTS EIIB type-4" evidence="8">
    <location>
        <begin position="1"/>
        <end position="39"/>
    </location>
</feature>
<comment type="caution">
    <text evidence="9">The sequence shown here is derived from an EMBL/GenBank/DDBJ whole genome shotgun (WGS) entry which is preliminary data.</text>
</comment>
<proteinExistence type="predicted"/>
<keyword evidence="4 9" id="KW-0762">Sugar transport</keyword>
<reference evidence="9" key="1">
    <citation type="submission" date="2019-09" db="EMBL/GenBank/DDBJ databases">
        <authorList>
            <consortium name="PulseNet: The National Subtyping Network for Foodborne Disease Surveillance"/>
            <person name="Tarr C.L."/>
            <person name="Trees E."/>
            <person name="Katz L.S."/>
            <person name="Carleton-Romer H.A."/>
            <person name="Stroika S."/>
            <person name="Kucerova Z."/>
            <person name="Roache K.F."/>
            <person name="Sabol A.L."/>
            <person name="Besser J."/>
            <person name="Gerner-Smidt P."/>
        </authorList>
    </citation>
    <scope>NUCLEOTIDE SEQUENCE</scope>
    <source>
        <strain evidence="9">PNUSAS098977</strain>
    </source>
</reference>
<evidence type="ECO:0000256" key="5">
    <source>
        <dbReference type="ARBA" id="ARBA00022679"/>
    </source>
</evidence>
<dbReference type="GO" id="GO:0008982">
    <property type="term" value="F:protein-N(PI)-phosphohistidine-sugar phosphotransferase activity"/>
    <property type="evidence" value="ECO:0007669"/>
    <property type="project" value="InterPro"/>
</dbReference>
<comment type="subcellular location">
    <subcellularLocation>
        <location evidence="1">Cytoplasm</location>
    </subcellularLocation>
</comment>
<evidence type="ECO:0000256" key="2">
    <source>
        <dbReference type="ARBA" id="ARBA00022448"/>
    </source>
</evidence>
<dbReference type="GO" id="GO:0009401">
    <property type="term" value="P:phosphoenolpyruvate-dependent sugar phosphotransferase system"/>
    <property type="evidence" value="ECO:0007669"/>
    <property type="project" value="UniProtKB-KW"/>
</dbReference>
<gene>
    <name evidence="9" type="ORF">F3T52_21700</name>
</gene>
<evidence type="ECO:0000256" key="4">
    <source>
        <dbReference type="ARBA" id="ARBA00022597"/>
    </source>
</evidence>
<evidence type="ECO:0000313" key="9">
    <source>
        <dbReference type="EMBL" id="ECW1971941.1"/>
    </source>
</evidence>
<evidence type="ECO:0000256" key="6">
    <source>
        <dbReference type="ARBA" id="ARBA00022683"/>
    </source>
</evidence>
<accession>A0A613AWL1</accession>
<name>A0A613AWL1_SALER</name>
<dbReference type="GO" id="GO:0016301">
    <property type="term" value="F:kinase activity"/>
    <property type="evidence" value="ECO:0007669"/>
    <property type="project" value="UniProtKB-KW"/>
</dbReference>
<dbReference type="SUPFAM" id="SSF52728">
    <property type="entry name" value="PTS IIb component"/>
    <property type="match status" value="1"/>
</dbReference>
<keyword evidence="5" id="KW-0808">Transferase</keyword>
<evidence type="ECO:0000256" key="7">
    <source>
        <dbReference type="ARBA" id="ARBA00022777"/>
    </source>
</evidence>
<protein>
    <submittedName>
        <fullName evidence="9">PTS sugar transporter subunit IIB</fullName>
    </submittedName>
</protein>
<keyword evidence="7" id="KW-0418">Kinase</keyword>
<dbReference type="InterPro" id="IPR036667">
    <property type="entry name" value="PTS_IIB_sorbose-sp_sf"/>
</dbReference>
<sequence length="39" mass="4445">MSTVSLLRIDDRLIHGQVMTGWVKHINATKIIIIDDELV</sequence>
<keyword evidence="6" id="KW-0598">Phosphotransferase system</keyword>
<evidence type="ECO:0000256" key="3">
    <source>
        <dbReference type="ARBA" id="ARBA00022490"/>
    </source>
</evidence>
<dbReference type="PROSITE" id="PS51101">
    <property type="entry name" value="PTS_EIIB_TYPE_4"/>
    <property type="match status" value="1"/>
</dbReference>